<organism evidence="3 4">
    <name type="scientific">Spinacia oleracea</name>
    <name type="common">Spinach</name>
    <dbReference type="NCBI Taxonomy" id="3562"/>
    <lineage>
        <taxon>Eukaryota</taxon>
        <taxon>Viridiplantae</taxon>
        <taxon>Streptophyta</taxon>
        <taxon>Embryophyta</taxon>
        <taxon>Tracheophyta</taxon>
        <taxon>Spermatophyta</taxon>
        <taxon>Magnoliopsida</taxon>
        <taxon>eudicotyledons</taxon>
        <taxon>Gunneridae</taxon>
        <taxon>Pentapetalae</taxon>
        <taxon>Caryophyllales</taxon>
        <taxon>Chenopodiaceae</taxon>
        <taxon>Chenopodioideae</taxon>
        <taxon>Anserineae</taxon>
        <taxon>Spinacia</taxon>
    </lineage>
</organism>
<dbReference type="InterPro" id="IPR058594">
    <property type="entry name" value="PB1-like_dom_pln"/>
</dbReference>
<evidence type="ECO:0000256" key="1">
    <source>
        <dbReference type="SAM" id="MobiDB-lite"/>
    </source>
</evidence>
<dbReference type="RefSeq" id="XP_056693259.1">
    <property type="nucleotide sequence ID" value="XM_056837281.1"/>
</dbReference>
<feature type="region of interest" description="Disordered" evidence="1">
    <location>
        <begin position="127"/>
        <end position="201"/>
    </location>
</feature>
<reference evidence="3" key="1">
    <citation type="journal article" date="2021" name="Nat. Commun.">
        <title>Genomic analyses provide insights into spinach domestication and the genetic basis of agronomic traits.</title>
        <authorList>
            <person name="Cai X."/>
            <person name="Sun X."/>
            <person name="Xu C."/>
            <person name="Sun H."/>
            <person name="Wang X."/>
            <person name="Ge C."/>
            <person name="Zhang Z."/>
            <person name="Wang Q."/>
            <person name="Fei Z."/>
            <person name="Jiao C."/>
            <person name="Wang Q."/>
        </authorList>
    </citation>
    <scope>NUCLEOTIDE SEQUENCE [LARGE SCALE GENOMIC DNA]</scope>
    <source>
        <strain evidence="3">cv. Varoflay</strain>
    </source>
</reference>
<evidence type="ECO:0000259" key="2">
    <source>
        <dbReference type="Pfam" id="PF26130"/>
    </source>
</evidence>
<accession>A0ABM3RCB8</accession>
<gene>
    <name evidence="4" type="primary">LOC130468000</name>
</gene>
<evidence type="ECO:0000313" key="4">
    <source>
        <dbReference type="RefSeq" id="XP_056693259.1"/>
    </source>
</evidence>
<name>A0ABM3RCB8_SPIOL</name>
<protein>
    <recommendedName>
        <fullName evidence="2">PB1-like domain-containing protein</fullName>
    </recommendedName>
</protein>
<reference evidence="4" key="2">
    <citation type="submission" date="2025-08" db="UniProtKB">
        <authorList>
            <consortium name="RefSeq"/>
        </authorList>
    </citation>
    <scope>IDENTIFICATION</scope>
    <source>
        <tissue evidence="4">Leaf</tissue>
    </source>
</reference>
<feature type="compositionally biased region" description="Low complexity" evidence="1">
    <location>
        <begin position="139"/>
        <end position="188"/>
    </location>
</feature>
<feature type="domain" description="PB1-like" evidence="2">
    <location>
        <begin position="2"/>
        <end position="105"/>
    </location>
</feature>
<dbReference type="Pfam" id="PF26130">
    <property type="entry name" value="PB1-like"/>
    <property type="match status" value="1"/>
</dbReference>
<feature type="compositionally biased region" description="Basic and acidic residues" evidence="1">
    <location>
        <begin position="277"/>
        <end position="287"/>
    </location>
</feature>
<feature type="compositionally biased region" description="Acidic residues" evidence="1">
    <location>
        <begin position="316"/>
        <end position="332"/>
    </location>
</feature>
<dbReference type="Proteomes" id="UP000813463">
    <property type="component" value="Chromosome 2"/>
</dbReference>
<feature type="region of interest" description="Disordered" evidence="1">
    <location>
        <begin position="277"/>
        <end position="332"/>
    </location>
</feature>
<keyword evidence="3" id="KW-1185">Reference proteome</keyword>
<evidence type="ECO:0000313" key="3">
    <source>
        <dbReference type="Proteomes" id="UP000813463"/>
    </source>
</evidence>
<dbReference type="GeneID" id="130468000"/>
<sequence length="439" mass="47639">MEPITIRLFHGGQFVTNNNKTTYERGDNPKAGMALHTNVDEVCYFEFCDWIKRDLGYDEVGQIWFRRRGCSLNGNGRKEIKSDAEIPDFLSAPEKDGSYNLYVVHVEKGFDPRSRFPAYVRWYTESESDTTEGSGGGSNSVSVDSARGAPSVVQVSSTVSPNSQTPQSSQHSQHVNKLPPLTNLTRNNLPPPSNLNPSLILPSIPQKPFSLLDQAVRQKLPTVSLFKRTLDQKRAQLGVTGGGDEERLVVAGVEQERAVFEGKRAAASEGKRGVFEGKRAAASEGKRGGFKGKRAAASEGRTGEGAAGEDSVAEGGCEDSEDSDVLLSDNDFEDESDDDLFHEFVDHEISEDVCRSLGALTGAVGGVVEKNDSDEEGEVGEQEIGDDVELNDSDGEVVSVIGSDDEGPNYPVFNPAVDFKGSVELWKGLKFPSNIILRN</sequence>
<proteinExistence type="predicted"/>